<dbReference type="EMBL" id="BAABKX010000019">
    <property type="protein sequence ID" value="GAA5060819.1"/>
    <property type="molecule type" value="Genomic_DNA"/>
</dbReference>
<protein>
    <submittedName>
        <fullName evidence="3">Pyruvate dehydrogenase (Acetyl-transferring) E1 component subunit alpha</fullName>
    </submittedName>
</protein>
<dbReference type="GeneID" id="68615628"/>
<evidence type="ECO:0000313" key="3">
    <source>
        <dbReference type="EMBL" id="GAA5060819.1"/>
    </source>
</evidence>
<dbReference type="GO" id="GO:0016624">
    <property type="term" value="F:oxidoreductase activity, acting on the aldehyde or oxo group of donors, disulfide as acceptor"/>
    <property type="evidence" value="ECO:0007669"/>
    <property type="project" value="InterPro"/>
</dbReference>
<proteinExistence type="predicted"/>
<gene>
    <name evidence="3" type="primary">pdhA_4</name>
    <name evidence="3" type="ORF">GCM10025751_46380</name>
</gene>
<dbReference type="Proteomes" id="UP001501729">
    <property type="component" value="Unassembled WGS sequence"/>
</dbReference>
<evidence type="ECO:0000313" key="4">
    <source>
        <dbReference type="Proteomes" id="UP001501729"/>
    </source>
</evidence>
<evidence type="ECO:0000259" key="2">
    <source>
        <dbReference type="Pfam" id="PF00676"/>
    </source>
</evidence>
<comment type="caution">
    <text evidence="3">The sequence shown here is derived from an EMBL/GenBank/DDBJ whole genome shotgun (WGS) entry which is preliminary data.</text>
</comment>
<dbReference type="Pfam" id="PF00676">
    <property type="entry name" value="E1_dh"/>
    <property type="match status" value="1"/>
</dbReference>
<dbReference type="GO" id="GO:0044272">
    <property type="term" value="P:sulfur compound biosynthetic process"/>
    <property type="evidence" value="ECO:0007669"/>
    <property type="project" value="UniProtKB-ARBA"/>
</dbReference>
<dbReference type="InterPro" id="IPR029061">
    <property type="entry name" value="THDP-binding"/>
</dbReference>
<accession>A0AAV3UPN0</accession>
<dbReference type="Gene3D" id="3.40.50.970">
    <property type="match status" value="1"/>
</dbReference>
<dbReference type="InterPro" id="IPR050771">
    <property type="entry name" value="Alpha-ketoacid_DH_E1_comp"/>
</dbReference>
<keyword evidence="1" id="KW-0560">Oxidoreductase</keyword>
<dbReference type="InterPro" id="IPR001017">
    <property type="entry name" value="DH_E1"/>
</dbReference>
<feature type="domain" description="Dehydrogenase E1 component" evidence="2">
    <location>
        <begin position="54"/>
        <end position="339"/>
    </location>
</feature>
<dbReference type="PANTHER" id="PTHR43380">
    <property type="entry name" value="2-OXOISOVALERATE DEHYDROGENASE SUBUNIT ALPHA, MITOCHONDRIAL"/>
    <property type="match status" value="1"/>
</dbReference>
<dbReference type="SUPFAM" id="SSF52518">
    <property type="entry name" value="Thiamin diphosphate-binding fold (THDP-binding)"/>
    <property type="match status" value="1"/>
</dbReference>
<reference evidence="3 4" key="1">
    <citation type="journal article" date="2019" name="Int. J. Syst. Evol. Microbiol.">
        <title>The Global Catalogue of Microorganisms (GCM) 10K type strain sequencing project: providing services to taxonomists for standard genome sequencing and annotation.</title>
        <authorList>
            <consortium name="The Broad Institute Genomics Platform"/>
            <consortium name="The Broad Institute Genome Sequencing Center for Infectious Disease"/>
            <person name="Wu L."/>
            <person name="Ma J."/>
        </authorList>
    </citation>
    <scope>NUCLEOTIDE SEQUENCE [LARGE SCALE GENOMIC DNA]</scope>
    <source>
        <strain evidence="3 4">JCM 17504</strain>
    </source>
</reference>
<evidence type="ECO:0000256" key="1">
    <source>
        <dbReference type="ARBA" id="ARBA00023002"/>
    </source>
</evidence>
<dbReference type="PANTHER" id="PTHR43380:SF1">
    <property type="entry name" value="2-OXOISOVALERATE DEHYDROGENASE SUBUNIT ALPHA, MITOCHONDRIAL"/>
    <property type="match status" value="1"/>
</dbReference>
<sequence>MDDDSRFEVSAGAKRGRVSQGDIDVGLFQILAPDGSYDARAVPNLDHDAFQELYRWMLLERTFDERMVKLQRRGQIGTFGSGRGQEASIIGSGYALADGDWLLGMGREAGAMFLQGLPMRDLILFWRGVEDANREMAKHDQMIAISIGSHLPLVTGAAWGMKLADADSVVAAYFGDGASSTGAVHEAVNFAGVLDAPAVFFCQNNQYAISTPFEKQTNACSIAQRAVGYGIDGIRVDGNDVLAVYEAVSEARKAACAGNPTLVESVTYRRDAHTTSDDPGRYRDESEVKQWQERDPLVRYESFLRSEGLWNDIDREALVEGINEEFDDALAAADEYEERSVDEIFEYLYDDLPPYLQRQLVEFKVFLEERPDAYDHIQQRVKG</sequence>
<dbReference type="AlphaFoldDB" id="A0AAV3UPN0"/>
<name>A0AAV3UPN0_9EURY</name>
<organism evidence="3 4">
    <name type="scientific">Haladaptatus pallidirubidus</name>
    <dbReference type="NCBI Taxonomy" id="1008152"/>
    <lineage>
        <taxon>Archaea</taxon>
        <taxon>Methanobacteriati</taxon>
        <taxon>Methanobacteriota</taxon>
        <taxon>Stenosarchaea group</taxon>
        <taxon>Halobacteria</taxon>
        <taxon>Halobacteriales</taxon>
        <taxon>Haladaptataceae</taxon>
        <taxon>Haladaptatus</taxon>
    </lineage>
</organism>
<dbReference type="GO" id="GO:0009083">
    <property type="term" value="P:branched-chain amino acid catabolic process"/>
    <property type="evidence" value="ECO:0007669"/>
    <property type="project" value="TreeGrafter"/>
</dbReference>
<dbReference type="CDD" id="cd02000">
    <property type="entry name" value="TPP_E1_PDC_ADC_BCADC"/>
    <property type="match status" value="1"/>
</dbReference>
<keyword evidence="4" id="KW-1185">Reference proteome</keyword>
<dbReference type="RefSeq" id="WP_227777493.1">
    <property type="nucleotide sequence ID" value="NZ_BAABKX010000019.1"/>
</dbReference>
<keyword evidence="3" id="KW-0670">Pyruvate</keyword>